<accession>A0A9W8B635</accession>
<feature type="domain" description="Gamma tubulin complex component protein N-terminal" evidence="7">
    <location>
        <begin position="158"/>
        <end position="380"/>
    </location>
</feature>
<dbReference type="PANTHER" id="PTHR19302:SF33">
    <property type="entry name" value="GAMMA-TUBULIN COMPLEX COMPONENT 5"/>
    <property type="match status" value="1"/>
</dbReference>
<dbReference type="AlphaFoldDB" id="A0A9W8B635"/>
<evidence type="ECO:0000256" key="2">
    <source>
        <dbReference type="ARBA" id="ARBA00022490"/>
    </source>
</evidence>
<dbReference type="InterPro" id="IPR042241">
    <property type="entry name" value="GCP_C_sf"/>
</dbReference>
<dbReference type="GO" id="GO:0005816">
    <property type="term" value="C:spindle pole body"/>
    <property type="evidence" value="ECO:0007669"/>
    <property type="project" value="UniProtKB-ARBA"/>
</dbReference>
<evidence type="ECO:0000313" key="8">
    <source>
        <dbReference type="EMBL" id="KAJ1984661.1"/>
    </source>
</evidence>
<dbReference type="GO" id="GO:0031122">
    <property type="term" value="P:cytoplasmic microtubule organization"/>
    <property type="evidence" value="ECO:0007669"/>
    <property type="project" value="TreeGrafter"/>
</dbReference>
<organism evidence="8 9">
    <name type="scientific">Dimargaris verticillata</name>
    <dbReference type="NCBI Taxonomy" id="2761393"/>
    <lineage>
        <taxon>Eukaryota</taxon>
        <taxon>Fungi</taxon>
        <taxon>Fungi incertae sedis</taxon>
        <taxon>Zoopagomycota</taxon>
        <taxon>Kickxellomycotina</taxon>
        <taxon>Dimargaritomycetes</taxon>
        <taxon>Dimargaritales</taxon>
        <taxon>Dimargaritaceae</taxon>
        <taxon>Dimargaris</taxon>
    </lineage>
</organism>
<sequence length="922" mass="102408">MPQPAQTTLTWTDIVRDDPLIGDHWATEDDAWCTASVTSDDDALVSSSSRSSSPTSPDLWWANESLVPSPVHSTSTYEAMNSKSSATADSKRAFQALSNGCYWTGTNQCRTATGLPRTRFDPANPLSLAPALCTWANQHHELVTTDRLGRYYTEVELVREVVQLLLGRPCAIATQDPQGKCTWLPSVRLRHLSPGCLRHVLASIEWYHTCLVYLRTTFRNHLGSAASSTLTMPSSQVAQALAHQLRTALAPVDALLVLIDTAFFATQAEASTCTSLLDLCGRLQGYAPLLSLLNSVCRQIWPASVENPPPATAAALTTRILDVLWDTLTAIQLECQPDLFALALRLFVAAVVPYTRMLQRWATTGTLADPCNEFAIGCVPDRECGGPMAVDAVLRDDCPVIVRPYMAAVAALGLEVNLFQLVLTQSSSSAPSQMASIPCLADQLHDALLGMLGTLSHFAESPAHKKFRPASPTLPMPFGTELPDLCNSMFLPEVEDLATLHAMPTLPVDLKPTTLPCATVCYQPLTPVSAVVYRILNQYLRCLKQAIGPQIQRVFRHHTPWDQTFARLHHLYFMFDGTILDYFCDQWFDELVQCSSLTPAGPQLLGALNTRLSESLHQHPEWQGEVKAVRLTGSVAWLHSQPLAPTLRTLSPFLDALTLDYDLPCILKGFFSPHSQRCYQRIHRFLLLVRFYRSLLHRIELVKPPRLGPVGTYREAWSLRRQRLRGQQRTMRQFQPFYALRAQLQAFVHGLWHYLLVAVLQPEYQAMTCRVTAWLACPEYLVSVTEIVAYLDAYTDRLVQRCLLDAKTAVLHKHLQAALDTIPTFYRLFTSFSQLLSQSEITAVPTATTDPPPAPLPSTATILQELTRVTDEFRRTSAFLTNVLQITARTPLFHSLEALALTVAEPVALHSQPQTTTGATKP</sequence>
<dbReference type="EMBL" id="JANBQB010000013">
    <property type="protein sequence ID" value="KAJ1984661.1"/>
    <property type="molecule type" value="Genomic_DNA"/>
</dbReference>
<evidence type="ECO:0000313" key="9">
    <source>
        <dbReference type="Proteomes" id="UP001151582"/>
    </source>
</evidence>
<evidence type="ECO:0000256" key="4">
    <source>
        <dbReference type="ARBA" id="ARBA00023212"/>
    </source>
</evidence>
<protein>
    <recommendedName>
        <fullName evidence="5">Spindle pole body component</fullName>
    </recommendedName>
</protein>
<dbReference type="InterPro" id="IPR040457">
    <property type="entry name" value="GCP_C"/>
</dbReference>
<dbReference type="GO" id="GO:0000278">
    <property type="term" value="P:mitotic cell cycle"/>
    <property type="evidence" value="ECO:0007669"/>
    <property type="project" value="TreeGrafter"/>
</dbReference>
<evidence type="ECO:0000256" key="3">
    <source>
        <dbReference type="ARBA" id="ARBA00022701"/>
    </source>
</evidence>
<name>A0A9W8B635_9FUNG</name>
<dbReference type="GO" id="GO:0000930">
    <property type="term" value="C:gamma-tubulin complex"/>
    <property type="evidence" value="ECO:0007669"/>
    <property type="project" value="TreeGrafter"/>
</dbReference>
<keyword evidence="4 5" id="KW-0206">Cytoskeleton</keyword>
<feature type="domain" description="Gamma tubulin complex component C-terminal" evidence="6">
    <location>
        <begin position="567"/>
        <end position="891"/>
    </location>
</feature>
<evidence type="ECO:0000259" key="6">
    <source>
        <dbReference type="Pfam" id="PF04130"/>
    </source>
</evidence>
<dbReference type="InterPro" id="IPR041470">
    <property type="entry name" value="GCP_N"/>
</dbReference>
<comment type="caution">
    <text evidence="8">The sequence shown here is derived from an EMBL/GenBank/DDBJ whole genome shotgun (WGS) entry which is preliminary data.</text>
</comment>
<dbReference type="Proteomes" id="UP001151582">
    <property type="component" value="Unassembled WGS sequence"/>
</dbReference>
<evidence type="ECO:0000259" key="7">
    <source>
        <dbReference type="Pfam" id="PF17681"/>
    </source>
</evidence>
<dbReference type="OrthoDB" id="5600226at2759"/>
<dbReference type="GO" id="GO:0043015">
    <property type="term" value="F:gamma-tubulin binding"/>
    <property type="evidence" value="ECO:0007669"/>
    <property type="project" value="InterPro"/>
</dbReference>
<dbReference type="GO" id="GO:0051225">
    <property type="term" value="P:spindle assembly"/>
    <property type="evidence" value="ECO:0007669"/>
    <property type="project" value="TreeGrafter"/>
</dbReference>
<dbReference type="GO" id="GO:0005874">
    <property type="term" value="C:microtubule"/>
    <property type="evidence" value="ECO:0007669"/>
    <property type="project" value="UniProtKB-KW"/>
</dbReference>
<dbReference type="GO" id="GO:0000922">
    <property type="term" value="C:spindle pole"/>
    <property type="evidence" value="ECO:0007669"/>
    <property type="project" value="InterPro"/>
</dbReference>
<proteinExistence type="inferred from homology"/>
<dbReference type="GO" id="GO:0051321">
    <property type="term" value="P:meiotic cell cycle"/>
    <property type="evidence" value="ECO:0007669"/>
    <property type="project" value="TreeGrafter"/>
</dbReference>
<keyword evidence="2 5" id="KW-0963">Cytoplasm</keyword>
<dbReference type="GO" id="GO:0007020">
    <property type="term" value="P:microtubule nucleation"/>
    <property type="evidence" value="ECO:0007669"/>
    <property type="project" value="InterPro"/>
</dbReference>
<dbReference type="Pfam" id="PF04130">
    <property type="entry name" value="GCP_C_terminal"/>
    <property type="match status" value="1"/>
</dbReference>
<dbReference type="Pfam" id="PF17681">
    <property type="entry name" value="GCP_N_terminal"/>
    <property type="match status" value="1"/>
</dbReference>
<comment type="subcellular location">
    <subcellularLocation>
        <location evidence="5">Cytoplasm</location>
        <location evidence="5">Cytoskeleton</location>
        <location evidence="5">Microtubule organizing center</location>
    </subcellularLocation>
</comment>
<dbReference type="Gene3D" id="1.20.120.1900">
    <property type="entry name" value="Gamma-tubulin complex, C-terminal domain"/>
    <property type="match status" value="1"/>
</dbReference>
<keyword evidence="9" id="KW-1185">Reference proteome</keyword>
<dbReference type="GO" id="GO:0051011">
    <property type="term" value="F:microtubule minus-end binding"/>
    <property type="evidence" value="ECO:0007669"/>
    <property type="project" value="TreeGrafter"/>
</dbReference>
<keyword evidence="3 5" id="KW-0493">Microtubule</keyword>
<gene>
    <name evidence="8" type="ORF">H4R34_000495</name>
</gene>
<evidence type="ECO:0000256" key="5">
    <source>
        <dbReference type="RuleBase" id="RU363050"/>
    </source>
</evidence>
<evidence type="ECO:0000256" key="1">
    <source>
        <dbReference type="ARBA" id="ARBA00010337"/>
    </source>
</evidence>
<dbReference type="InterPro" id="IPR007259">
    <property type="entry name" value="GCP"/>
</dbReference>
<reference evidence="8" key="1">
    <citation type="submission" date="2022-07" db="EMBL/GenBank/DDBJ databases">
        <title>Phylogenomic reconstructions and comparative analyses of Kickxellomycotina fungi.</title>
        <authorList>
            <person name="Reynolds N.K."/>
            <person name="Stajich J.E."/>
            <person name="Barry K."/>
            <person name="Grigoriev I.V."/>
            <person name="Crous P."/>
            <person name="Smith M.E."/>
        </authorList>
    </citation>
    <scope>NUCLEOTIDE SEQUENCE</scope>
    <source>
        <strain evidence="8">RSA 567</strain>
    </source>
</reference>
<dbReference type="PANTHER" id="PTHR19302">
    <property type="entry name" value="GAMMA TUBULIN COMPLEX PROTEIN"/>
    <property type="match status" value="1"/>
</dbReference>
<comment type="similarity">
    <text evidence="1 5">Belongs to the TUBGCP family.</text>
</comment>